<dbReference type="PANTHER" id="PTHR48081:SF13">
    <property type="entry name" value="ALPHA_BETA HYDROLASE"/>
    <property type="match status" value="1"/>
</dbReference>
<evidence type="ECO:0000313" key="3">
    <source>
        <dbReference type="EMBL" id="TVZ01076.1"/>
    </source>
</evidence>
<dbReference type="InterPro" id="IPR029058">
    <property type="entry name" value="AB_hydrolase_fold"/>
</dbReference>
<dbReference type="SUPFAM" id="SSF53474">
    <property type="entry name" value="alpha/beta-Hydrolases"/>
    <property type="match status" value="1"/>
</dbReference>
<dbReference type="InterPro" id="IPR050300">
    <property type="entry name" value="GDXG_lipolytic_enzyme"/>
</dbReference>
<dbReference type="RefSeq" id="WP_145859362.1">
    <property type="nucleotide sequence ID" value="NZ_RPFW01000007.1"/>
</dbReference>
<accession>A0A6P2BS62</accession>
<dbReference type="GO" id="GO:0016787">
    <property type="term" value="F:hydrolase activity"/>
    <property type="evidence" value="ECO:0007669"/>
    <property type="project" value="UniProtKB-KW"/>
</dbReference>
<name>A0A6P2BS62_9ACTN</name>
<protein>
    <submittedName>
        <fullName evidence="3">Alpha/beta hydrolase</fullName>
    </submittedName>
</protein>
<proteinExistence type="predicted"/>
<feature type="domain" description="BD-FAE-like" evidence="2">
    <location>
        <begin position="29"/>
        <end position="231"/>
    </location>
</feature>
<keyword evidence="4" id="KW-1185">Reference proteome</keyword>
<dbReference type="AlphaFoldDB" id="A0A6P2BS62"/>
<comment type="caution">
    <text evidence="3">The sequence shown here is derived from an EMBL/GenBank/DDBJ whole genome shotgun (WGS) entry which is preliminary data.</text>
</comment>
<evidence type="ECO:0000313" key="4">
    <source>
        <dbReference type="Proteomes" id="UP000460272"/>
    </source>
</evidence>
<evidence type="ECO:0000259" key="2">
    <source>
        <dbReference type="Pfam" id="PF20434"/>
    </source>
</evidence>
<dbReference type="OrthoDB" id="9803828at2"/>
<dbReference type="InterPro" id="IPR049492">
    <property type="entry name" value="BD-FAE-like_dom"/>
</dbReference>
<reference evidence="3 4" key="1">
    <citation type="submission" date="2018-11" db="EMBL/GenBank/DDBJ databases">
        <title>Trebonia kvetii gen.nov., sp.nov., a novel acidophilic actinobacterium, and proposal of the new actinobacterial family Treboniaceae fam. nov.</title>
        <authorList>
            <person name="Rapoport D."/>
            <person name="Sagova-Mareckova M."/>
            <person name="Sedlacek I."/>
            <person name="Provaznik J."/>
            <person name="Kralova S."/>
            <person name="Pavlinic D."/>
            <person name="Benes V."/>
            <person name="Kopecky J."/>
        </authorList>
    </citation>
    <scope>NUCLEOTIDE SEQUENCE [LARGE SCALE GENOMIC DNA]</scope>
    <source>
        <strain evidence="3 4">15Tr583</strain>
    </source>
</reference>
<dbReference type="Pfam" id="PF20434">
    <property type="entry name" value="BD-FAE"/>
    <property type="match status" value="1"/>
</dbReference>
<dbReference type="Proteomes" id="UP000460272">
    <property type="component" value="Unassembled WGS sequence"/>
</dbReference>
<organism evidence="3 4">
    <name type="scientific">Trebonia kvetii</name>
    <dbReference type="NCBI Taxonomy" id="2480626"/>
    <lineage>
        <taxon>Bacteria</taxon>
        <taxon>Bacillati</taxon>
        <taxon>Actinomycetota</taxon>
        <taxon>Actinomycetes</taxon>
        <taxon>Streptosporangiales</taxon>
        <taxon>Treboniaceae</taxon>
        <taxon>Trebonia</taxon>
    </lineage>
</organism>
<dbReference type="PANTHER" id="PTHR48081">
    <property type="entry name" value="AB HYDROLASE SUPERFAMILY PROTEIN C4A8.06C"/>
    <property type="match status" value="1"/>
</dbReference>
<sequence length="275" mass="28062">MSDTPGLAGVTCHRDIEYAEIPGFRPLELDLYLPPLAGLGPVPVVIHVHGGGWRRGSRRHTLPALGENFYAGLAARGIAVAAIDYRLSGEARYPAAVDDVRAAVAWARAALHSYGPAGSGSLGTGVAAGPVALWGDSAGGHLALLAALTGTDVDGVVAWFPVTDLAGLDGDDPASREALFLGAPPAQVPDLAREASPVTHVHPDAPPVLLMHGDSDAMVPADQSIRFAKALNDAGGSAALELVPGASHFWDGAADVPGIVARSAGFVQSLSPRHA</sequence>
<gene>
    <name evidence="3" type="ORF">EAS64_32770</name>
</gene>
<evidence type="ECO:0000256" key="1">
    <source>
        <dbReference type="ARBA" id="ARBA00022801"/>
    </source>
</evidence>
<dbReference type="Gene3D" id="3.40.50.1820">
    <property type="entry name" value="alpha/beta hydrolase"/>
    <property type="match status" value="1"/>
</dbReference>
<keyword evidence="1 3" id="KW-0378">Hydrolase</keyword>
<dbReference type="EMBL" id="RPFW01000007">
    <property type="protein sequence ID" value="TVZ01076.1"/>
    <property type="molecule type" value="Genomic_DNA"/>
</dbReference>